<sequence>MDQQVLPIDEQEVAEVIQDSTVNQDNDDQNAQLPDMEVSRGRLISTVWELFTNDPELYKSSQATCKHGQTTVGYQKKSEKAQAHLRSFKKFKENMMNLPADQSPDLFANQGRCGKIQKVVDMRTPSIGGGKQRDIRELGCPTPSKNLIKRFHEKIAMHYFMTETSFVRIEGPYLLEAVEFIRPIITLPTRKDMATKLLDEC</sequence>
<accession>A0ACC0VG08</accession>
<keyword evidence="2" id="KW-1185">Reference proteome</keyword>
<reference evidence="1 2" key="1">
    <citation type="journal article" date="2022" name="bioRxiv">
        <title>The genome of the oomycete Peronosclerospora sorghi, a cosmopolitan pathogen of maize and sorghum, is inflated with dispersed pseudogenes.</title>
        <authorList>
            <person name="Fletcher K."/>
            <person name="Martin F."/>
            <person name="Isakeit T."/>
            <person name="Cavanaugh K."/>
            <person name="Magill C."/>
            <person name="Michelmore R."/>
        </authorList>
    </citation>
    <scope>NUCLEOTIDE SEQUENCE [LARGE SCALE GENOMIC DNA]</scope>
    <source>
        <strain evidence="1">P6</strain>
    </source>
</reference>
<dbReference type="Proteomes" id="UP001163321">
    <property type="component" value="Chromosome 9"/>
</dbReference>
<organism evidence="1 2">
    <name type="scientific">Peronosclerospora sorghi</name>
    <dbReference type="NCBI Taxonomy" id="230839"/>
    <lineage>
        <taxon>Eukaryota</taxon>
        <taxon>Sar</taxon>
        <taxon>Stramenopiles</taxon>
        <taxon>Oomycota</taxon>
        <taxon>Peronosporomycetes</taxon>
        <taxon>Peronosporales</taxon>
        <taxon>Peronosporaceae</taxon>
        <taxon>Peronosclerospora</taxon>
    </lineage>
</organism>
<proteinExistence type="predicted"/>
<gene>
    <name evidence="1" type="ORF">PsorP6_013916</name>
</gene>
<evidence type="ECO:0000313" key="2">
    <source>
        <dbReference type="Proteomes" id="UP001163321"/>
    </source>
</evidence>
<name>A0ACC0VG08_9STRA</name>
<comment type="caution">
    <text evidence="1">The sequence shown here is derived from an EMBL/GenBank/DDBJ whole genome shotgun (WGS) entry which is preliminary data.</text>
</comment>
<protein>
    <submittedName>
        <fullName evidence="1">Uncharacterized protein</fullName>
    </submittedName>
</protein>
<evidence type="ECO:0000313" key="1">
    <source>
        <dbReference type="EMBL" id="KAI9905399.1"/>
    </source>
</evidence>
<dbReference type="EMBL" id="CM047588">
    <property type="protein sequence ID" value="KAI9905399.1"/>
    <property type="molecule type" value="Genomic_DNA"/>
</dbReference>